<gene>
    <name evidence="3" type="ORF">H6G14_09665</name>
</gene>
<evidence type="ECO:0000259" key="2">
    <source>
        <dbReference type="Pfam" id="PF13439"/>
    </source>
</evidence>
<dbReference type="RefSeq" id="WP_190567202.1">
    <property type="nucleotide sequence ID" value="NZ_JACJQL010000010.1"/>
</dbReference>
<reference evidence="3 4" key="1">
    <citation type="journal article" date="2020" name="ISME J.">
        <title>Comparative genomics reveals insights into cyanobacterial evolution and habitat adaptation.</title>
        <authorList>
            <person name="Chen M.Y."/>
            <person name="Teng W.K."/>
            <person name="Zhao L."/>
            <person name="Hu C.X."/>
            <person name="Zhou Y.K."/>
            <person name="Han B.P."/>
            <person name="Song L.R."/>
            <person name="Shu W.S."/>
        </authorList>
    </citation>
    <scope>NUCLEOTIDE SEQUENCE [LARGE SCALE GENOMIC DNA]</scope>
    <source>
        <strain evidence="3 4">FACHB-3921</strain>
    </source>
</reference>
<evidence type="ECO:0000313" key="4">
    <source>
        <dbReference type="Proteomes" id="UP000621307"/>
    </source>
</evidence>
<organism evidence="3 4">
    <name type="scientific">Nostoc parmelioides FACHB-3921</name>
    <dbReference type="NCBI Taxonomy" id="2692909"/>
    <lineage>
        <taxon>Bacteria</taxon>
        <taxon>Bacillati</taxon>
        <taxon>Cyanobacteriota</taxon>
        <taxon>Cyanophyceae</taxon>
        <taxon>Nostocales</taxon>
        <taxon>Nostocaceae</taxon>
        <taxon>Nostoc</taxon>
    </lineage>
</organism>
<name>A0ABR8BF41_9NOSO</name>
<evidence type="ECO:0000259" key="1">
    <source>
        <dbReference type="Pfam" id="PF00534"/>
    </source>
</evidence>
<evidence type="ECO:0000313" key="3">
    <source>
        <dbReference type="EMBL" id="MBD2251573.1"/>
    </source>
</evidence>
<comment type="caution">
    <text evidence="3">The sequence shown here is derived from an EMBL/GenBank/DDBJ whole genome shotgun (WGS) entry which is preliminary data.</text>
</comment>
<dbReference type="PANTHER" id="PTHR12526:SF638">
    <property type="entry name" value="SPORE COAT PROTEIN SA"/>
    <property type="match status" value="1"/>
</dbReference>
<dbReference type="Proteomes" id="UP000621307">
    <property type="component" value="Unassembled WGS sequence"/>
</dbReference>
<dbReference type="Pfam" id="PF00534">
    <property type="entry name" value="Glycos_transf_1"/>
    <property type="match status" value="1"/>
</dbReference>
<accession>A0ABR8BF41</accession>
<keyword evidence="4" id="KW-1185">Reference proteome</keyword>
<dbReference type="SUPFAM" id="SSF53756">
    <property type="entry name" value="UDP-Glycosyltransferase/glycogen phosphorylase"/>
    <property type="match status" value="1"/>
</dbReference>
<dbReference type="EMBL" id="JACJQL010000010">
    <property type="protein sequence ID" value="MBD2251573.1"/>
    <property type="molecule type" value="Genomic_DNA"/>
</dbReference>
<dbReference type="Gene3D" id="3.40.50.2000">
    <property type="entry name" value="Glycogen Phosphorylase B"/>
    <property type="match status" value="2"/>
</dbReference>
<dbReference type="Pfam" id="PF13439">
    <property type="entry name" value="Glyco_transf_4"/>
    <property type="match status" value="1"/>
</dbReference>
<feature type="domain" description="Glycosyltransferase subfamily 4-like N-terminal" evidence="2">
    <location>
        <begin position="35"/>
        <end position="192"/>
    </location>
</feature>
<dbReference type="InterPro" id="IPR001296">
    <property type="entry name" value="Glyco_trans_1"/>
</dbReference>
<proteinExistence type="predicted"/>
<feature type="domain" description="Glycosyl transferase family 1" evidence="1">
    <location>
        <begin position="205"/>
        <end position="366"/>
    </location>
</feature>
<protein>
    <submittedName>
        <fullName evidence="3">Glycosyltransferase</fullName>
    </submittedName>
</protein>
<dbReference type="CDD" id="cd03811">
    <property type="entry name" value="GT4_GT28_WabH-like"/>
    <property type="match status" value="1"/>
</dbReference>
<dbReference type="PANTHER" id="PTHR12526">
    <property type="entry name" value="GLYCOSYLTRANSFERASE"/>
    <property type="match status" value="1"/>
</dbReference>
<dbReference type="InterPro" id="IPR028098">
    <property type="entry name" value="Glyco_trans_4-like_N"/>
</dbReference>
<sequence length="389" mass="43132">MNEIKQNKNNDSNDNVAKKELQEKIAIFLPNLDGGGVQKVVINLLKGLVKRGIVPDLILTQLKGPLLAQVPEDVKIICLNSKMVIPSTIPLAFYLKREKPKILISHLSNANVAAVMAQFFSHISTRVVLVEHTTLSANKHNFPNRAKLVPTLMRLSYPLANSLIAVSKGTSRDLERELGLQQGLVKTIYNPVIDDDLILKMNEPLKHQWFLPNQPPVFLSVGRLTKAKDHRTLITAFANLRSQISARLLILGEGELRSELEALIKKLGVESDVLMPGFVSNPYAYMSRASAFVLSSQYEALPTVLIEAMACGCPVVSTDCPHGPAEILENGKYGLLTLVKDPILLADAMQKTLDNPTEQNLLFQRAKDFNTDYIVSQYLETIGFKNYAI</sequence>